<dbReference type="EMBL" id="BK033130">
    <property type="protein sequence ID" value="DAE46934.1"/>
    <property type="molecule type" value="Genomic_DNA"/>
</dbReference>
<protein>
    <submittedName>
        <fullName evidence="1">Uncharacterized protein</fullName>
    </submittedName>
</protein>
<evidence type="ECO:0000313" key="1">
    <source>
        <dbReference type="EMBL" id="DAE46934.1"/>
    </source>
</evidence>
<proteinExistence type="predicted"/>
<sequence length="57" mass="6567">MTDKEMYLQLAAVCREKQQQLENEITAYSERLKSCAYASAKWKQKEAEMLHKAGVSV</sequence>
<reference evidence="1" key="1">
    <citation type="journal article" date="2021" name="Proc. Natl. Acad. Sci. U.S.A.">
        <title>A Catalog of Tens of Thousands of Viruses from Human Metagenomes Reveals Hidden Associations with Chronic Diseases.</title>
        <authorList>
            <person name="Tisza M.J."/>
            <person name="Buck C.B."/>
        </authorList>
    </citation>
    <scope>NUCLEOTIDE SEQUENCE</scope>
    <source>
        <strain evidence="1">CtuoI59</strain>
    </source>
</reference>
<organism evidence="1">
    <name type="scientific">Ackermannviridae sp</name>
    <dbReference type="NCBI Taxonomy" id="2831612"/>
    <lineage>
        <taxon>Viruses</taxon>
        <taxon>Duplodnaviria</taxon>
        <taxon>Heunggongvirae</taxon>
        <taxon>Uroviricota</taxon>
        <taxon>Caudoviricetes</taxon>
        <taxon>Pantevenvirales</taxon>
        <taxon>Ackermannviridae</taxon>
    </lineage>
</organism>
<name>A0A8S5RQZ9_9CAUD</name>
<accession>A0A8S5RQZ9</accession>